<reference evidence="1 2" key="1">
    <citation type="journal article" date="2015" name="Sci. Rep.">
        <title>The power of single molecule real-time sequencing technology in the de novo assembly of a eukaryotic genome.</title>
        <authorList>
            <person name="Sakai H."/>
            <person name="Naito K."/>
            <person name="Ogiso-Tanaka E."/>
            <person name="Takahashi Y."/>
            <person name="Iseki K."/>
            <person name="Muto C."/>
            <person name="Satou K."/>
            <person name="Teruya K."/>
            <person name="Shiroma A."/>
            <person name="Shimoji M."/>
            <person name="Hirano T."/>
            <person name="Itoh T."/>
            <person name="Kaga A."/>
            <person name="Tomooka N."/>
        </authorList>
    </citation>
    <scope>NUCLEOTIDE SEQUENCE [LARGE SCALE GENOMIC DNA]</scope>
    <source>
        <strain evidence="2">cv. Shumari</strain>
    </source>
</reference>
<evidence type="ECO:0000313" key="1">
    <source>
        <dbReference type="EMBL" id="BAT89829.1"/>
    </source>
</evidence>
<dbReference type="AlphaFoldDB" id="A0A0S3SAJ3"/>
<organism evidence="1 2">
    <name type="scientific">Vigna angularis var. angularis</name>
    <dbReference type="NCBI Taxonomy" id="157739"/>
    <lineage>
        <taxon>Eukaryota</taxon>
        <taxon>Viridiplantae</taxon>
        <taxon>Streptophyta</taxon>
        <taxon>Embryophyta</taxon>
        <taxon>Tracheophyta</taxon>
        <taxon>Spermatophyta</taxon>
        <taxon>Magnoliopsida</taxon>
        <taxon>eudicotyledons</taxon>
        <taxon>Gunneridae</taxon>
        <taxon>Pentapetalae</taxon>
        <taxon>rosids</taxon>
        <taxon>fabids</taxon>
        <taxon>Fabales</taxon>
        <taxon>Fabaceae</taxon>
        <taxon>Papilionoideae</taxon>
        <taxon>50 kb inversion clade</taxon>
        <taxon>NPAAA clade</taxon>
        <taxon>indigoferoid/millettioid clade</taxon>
        <taxon>Phaseoleae</taxon>
        <taxon>Vigna</taxon>
    </lineage>
</organism>
<protein>
    <submittedName>
        <fullName evidence="1">Uncharacterized protein</fullName>
    </submittedName>
</protein>
<gene>
    <name evidence="1" type="primary">Vigan.06G090500</name>
    <name evidence="1" type="ORF">VIGAN_06090500</name>
</gene>
<name>A0A0S3SAJ3_PHAAN</name>
<proteinExistence type="predicted"/>
<dbReference type="Proteomes" id="UP000291084">
    <property type="component" value="Chromosome 6"/>
</dbReference>
<sequence length="79" mass="8090">GRINFFSNRSSICFFNSASSAGAILYGAIETGPAPGTRSIVKSISRLGGKPGTSSGKTSTYSSITGIPMICSSVFSLFS</sequence>
<feature type="non-terminal residue" evidence="1">
    <location>
        <position position="1"/>
    </location>
</feature>
<accession>A0A0S3SAJ3</accession>
<dbReference type="EMBL" id="AP015039">
    <property type="protein sequence ID" value="BAT89829.1"/>
    <property type="molecule type" value="Genomic_DNA"/>
</dbReference>
<evidence type="ECO:0000313" key="2">
    <source>
        <dbReference type="Proteomes" id="UP000291084"/>
    </source>
</evidence>
<keyword evidence="2" id="KW-1185">Reference proteome</keyword>